<gene>
    <name evidence="20" type="ORF">AUC60_24355</name>
</gene>
<keyword evidence="21" id="KW-1185">Reference proteome</keyword>
<dbReference type="SUPFAM" id="SSF55874">
    <property type="entry name" value="ATPase domain of HSP90 chaperone/DNA topoisomerase II/histidine kinase"/>
    <property type="match status" value="1"/>
</dbReference>
<keyword evidence="8" id="KW-0592">Phosphate transport</keyword>
<dbReference type="FunFam" id="3.30.565.10:FF:000032">
    <property type="entry name" value="Phosphate regulon sensor histidine kinase PhoR"/>
    <property type="match status" value="1"/>
</dbReference>
<dbReference type="SMART" id="SM00387">
    <property type="entry name" value="HATPase_c"/>
    <property type="match status" value="1"/>
</dbReference>
<evidence type="ECO:0000256" key="5">
    <source>
        <dbReference type="ARBA" id="ARBA00022448"/>
    </source>
</evidence>
<keyword evidence="11" id="KW-0547">Nucleotide-binding</keyword>
<keyword evidence="5" id="KW-0813">Transport</keyword>
<evidence type="ECO:0000256" key="13">
    <source>
        <dbReference type="ARBA" id="ARBA00022840"/>
    </source>
</evidence>
<dbReference type="FunFam" id="3.30.450.20:FF:000076">
    <property type="entry name" value="Phosphate regulon sensor histidine kinase PhoR"/>
    <property type="match status" value="1"/>
</dbReference>
<evidence type="ECO:0000256" key="7">
    <source>
        <dbReference type="ARBA" id="ARBA00022553"/>
    </source>
</evidence>
<comment type="catalytic activity">
    <reaction evidence="1">
        <text>ATP + protein L-histidine = ADP + protein N-phospho-L-histidine.</text>
        <dbReference type="EC" id="2.7.13.3"/>
    </reaction>
</comment>
<evidence type="ECO:0000256" key="10">
    <source>
        <dbReference type="ARBA" id="ARBA00022692"/>
    </source>
</evidence>
<comment type="caution">
    <text evidence="20">The sequence shown here is derived from an EMBL/GenBank/DDBJ whole genome shotgun (WGS) entry which is preliminary data.</text>
</comment>
<dbReference type="SUPFAM" id="SSF55785">
    <property type="entry name" value="PYP-like sensor domain (PAS domain)"/>
    <property type="match status" value="1"/>
</dbReference>
<dbReference type="GO" id="GO:0016036">
    <property type="term" value="P:cellular response to phosphate starvation"/>
    <property type="evidence" value="ECO:0007669"/>
    <property type="project" value="TreeGrafter"/>
</dbReference>
<evidence type="ECO:0000256" key="14">
    <source>
        <dbReference type="ARBA" id="ARBA00022989"/>
    </source>
</evidence>
<evidence type="ECO:0000259" key="18">
    <source>
        <dbReference type="PROSITE" id="PS50109"/>
    </source>
</evidence>
<dbReference type="Gene3D" id="3.30.565.10">
    <property type="entry name" value="Histidine kinase-like ATPase, C-terminal domain"/>
    <property type="match status" value="1"/>
</dbReference>
<dbReference type="InterPro" id="IPR036890">
    <property type="entry name" value="HATPase_C_sf"/>
</dbReference>
<dbReference type="InterPro" id="IPR003594">
    <property type="entry name" value="HATPase_dom"/>
</dbReference>
<dbReference type="CDD" id="cd00082">
    <property type="entry name" value="HisKA"/>
    <property type="match status" value="1"/>
</dbReference>
<keyword evidence="10" id="KW-0812">Transmembrane</keyword>
<dbReference type="GO" id="GO:0004721">
    <property type="term" value="F:phosphoprotein phosphatase activity"/>
    <property type="evidence" value="ECO:0007669"/>
    <property type="project" value="InterPro"/>
</dbReference>
<dbReference type="NCBIfam" id="TIGR02966">
    <property type="entry name" value="phoR_proteo"/>
    <property type="match status" value="1"/>
</dbReference>
<dbReference type="PANTHER" id="PTHR45453">
    <property type="entry name" value="PHOSPHATE REGULON SENSOR PROTEIN PHOR"/>
    <property type="match status" value="1"/>
</dbReference>
<dbReference type="InterPro" id="IPR014310">
    <property type="entry name" value="Sig_transdc_His_kinase_PhoR"/>
</dbReference>
<dbReference type="InterPro" id="IPR005467">
    <property type="entry name" value="His_kinase_dom"/>
</dbReference>
<dbReference type="SUPFAM" id="SSF47384">
    <property type="entry name" value="Homodimeric domain of signal transducing histidine kinase"/>
    <property type="match status" value="1"/>
</dbReference>
<dbReference type="PROSITE" id="PS50112">
    <property type="entry name" value="PAS"/>
    <property type="match status" value="1"/>
</dbReference>
<proteinExistence type="predicted"/>
<dbReference type="InterPro" id="IPR035965">
    <property type="entry name" value="PAS-like_dom_sf"/>
</dbReference>
<dbReference type="CDD" id="cd00130">
    <property type="entry name" value="PAS"/>
    <property type="match status" value="1"/>
</dbReference>
<evidence type="ECO:0000256" key="9">
    <source>
        <dbReference type="ARBA" id="ARBA00022679"/>
    </source>
</evidence>
<evidence type="ECO:0000256" key="3">
    <source>
        <dbReference type="ARBA" id="ARBA00012438"/>
    </source>
</evidence>
<evidence type="ECO:0000256" key="1">
    <source>
        <dbReference type="ARBA" id="ARBA00000085"/>
    </source>
</evidence>
<dbReference type="GO" id="GO:0000155">
    <property type="term" value="F:phosphorelay sensor kinase activity"/>
    <property type="evidence" value="ECO:0007669"/>
    <property type="project" value="InterPro"/>
</dbReference>
<keyword evidence="16" id="KW-0472">Membrane</keyword>
<keyword evidence="13" id="KW-0067">ATP-binding</keyword>
<evidence type="ECO:0000259" key="19">
    <source>
        <dbReference type="PROSITE" id="PS50112"/>
    </source>
</evidence>
<dbReference type="NCBIfam" id="NF008235">
    <property type="entry name" value="PRK11006.1"/>
    <property type="match status" value="1"/>
</dbReference>
<organism evidence="20 21">
    <name type="scientific">Pseudomonas caspiana</name>
    <dbReference type="NCBI Taxonomy" id="1451454"/>
    <lineage>
        <taxon>Bacteria</taxon>
        <taxon>Pseudomonadati</taxon>
        <taxon>Pseudomonadota</taxon>
        <taxon>Gammaproteobacteria</taxon>
        <taxon>Pseudomonadales</taxon>
        <taxon>Pseudomonadaceae</taxon>
        <taxon>Pseudomonas</taxon>
    </lineage>
</organism>
<dbReference type="Gene3D" id="1.10.287.130">
    <property type="match status" value="1"/>
</dbReference>
<dbReference type="GO" id="GO:0006817">
    <property type="term" value="P:phosphate ion transport"/>
    <property type="evidence" value="ECO:0007669"/>
    <property type="project" value="UniProtKB-KW"/>
</dbReference>
<protein>
    <recommendedName>
        <fullName evidence="4">Phosphate regulon sensor protein PhoR</fullName>
        <ecNumber evidence="3">2.7.13.3</ecNumber>
    </recommendedName>
</protein>
<dbReference type="InterPro" id="IPR013767">
    <property type="entry name" value="PAS_fold"/>
</dbReference>
<keyword evidence="15" id="KW-0902">Two-component regulatory system</keyword>
<dbReference type="Pfam" id="PF00989">
    <property type="entry name" value="PAS"/>
    <property type="match status" value="1"/>
</dbReference>
<dbReference type="Proteomes" id="UP000195440">
    <property type="component" value="Unassembled WGS sequence"/>
</dbReference>
<dbReference type="Pfam" id="PF11808">
    <property type="entry name" value="PhoR"/>
    <property type="match status" value="1"/>
</dbReference>
<reference evidence="20 21" key="1">
    <citation type="journal article" date="2017" name="Syst. Appl. Microbiol.">
        <title>Pseudomonas caspiana sp. nov., a citrus pathogen in the Pseudomonas syringae phylogenetic group.</title>
        <authorList>
            <person name="Busquets A."/>
            <person name="Gomila M."/>
            <person name="Beiki F."/>
            <person name="Mulet M."/>
            <person name="Rahimian H."/>
            <person name="Garcia-Valdes E."/>
            <person name="Lalucat J."/>
        </authorList>
    </citation>
    <scope>NUCLEOTIDE SEQUENCE [LARGE SCALE GENOMIC DNA]</scope>
    <source>
        <strain evidence="20 21">FBF102</strain>
    </source>
</reference>
<sequence length="433" mass="49124">MNQNWHGTLIRHMLLLVTACLVVGLISGEYGWSLAIGLGLYLAWTLKQLLRLHEWLSNHQTDEPPPDGYGLWGEVFDSIYHLQRRDQRVRGRLQAVIDRVQESTAALKDAVIMLDSEGNLEWWNRAAETLMGLKTPQDSGQQVTNLVRHPRFKEYFEQGSFSEPLEIPSPTNDRVRIQMLITRYGNNEHLMLVRDVTRIHQLEQMRKDFVANVSHELRTPLTVIFGYLETLLDNVEEVNPRWVRALQQMHQQGGRMQTLLNDLLLLAKLEATDYPSDNHPIVISTLLKTITSDAQALSGNKNQQINLNIETDVQLKGSDTELRSAFSNLIFNAVKYTPAEGKIQIRWWADERGAHLSVQDSGIGIETKHLPRLTERFYRVDSSRASNTGGTGLGLAIVKHVLLRHRGTLEINSVPGKGSVFTCHFPPIQLAQA</sequence>
<dbReference type="EC" id="2.7.13.3" evidence="3"/>
<dbReference type="PRINTS" id="PR00344">
    <property type="entry name" value="BCTRLSENSOR"/>
</dbReference>
<dbReference type="Gene3D" id="3.30.450.20">
    <property type="entry name" value="PAS domain"/>
    <property type="match status" value="1"/>
</dbReference>
<keyword evidence="14" id="KW-1133">Transmembrane helix</keyword>
<dbReference type="Pfam" id="PF02518">
    <property type="entry name" value="HATPase_c"/>
    <property type="match status" value="1"/>
</dbReference>
<evidence type="ECO:0000313" key="20">
    <source>
        <dbReference type="EMBL" id="OUM71260.1"/>
    </source>
</evidence>
<evidence type="ECO:0000313" key="21">
    <source>
        <dbReference type="Proteomes" id="UP000195440"/>
    </source>
</evidence>
<evidence type="ECO:0000256" key="15">
    <source>
        <dbReference type="ARBA" id="ARBA00023012"/>
    </source>
</evidence>
<dbReference type="GO" id="GO:0006355">
    <property type="term" value="P:regulation of DNA-templated transcription"/>
    <property type="evidence" value="ECO:0007669"/>
    <property type="project" value="InterPro"/>
</dbReference>
<dbReference type="PROSITE" id="PS50109">
    <property type="entry name" value="HIS_KIN"/>
    <property type="match status" value="1"/>
</dbReference>
<dbReference type="InterPro" id="IPR036097">
    <property type="entry name" value="HisK_dim/P_sf"/>
</dbReference>
<dbReference type="InterPro" id="IPR000014">
    <property type="entry name" value="PAS"/>
</dbReference>
<evidence type="ECO:0000256" key="12">
    <source>
        <dbReference type="ARBA" id="ARBA00022777"/>
    </source>
</evidence>
<dbReference type="InterPro" id="IPR004358">
    <property type="entry name" value="Sig_transdc_His_kin-like_C"/>
</dbReference>
<evidence type="ECO:0000256" key="11">
    <source>
        <dbReference type="ARBA" id="ARBA00022741"/>
    </source>
</evidence>
<feature type="domain" description="Histidine kinase" evidence="18">
    <location>
        <begin position="212"/>
        <end position="429"/>
    </location>
</feature>
<feature type="domain" description="PAS" evidence="19">
    <location>
        <begin position="89"/>
        <end position="150"/>
    </location>
</feature>
<keyword evidence="9" id="KW-0808">Transferase</keyword>
<dbReference type="InterPro" id="IPR021766">
    <property type="entry name" value="PhoR_N"/>
</dbReference>
<dbReference type="SMART" id="SM00388">
    <property type="entry name" value="HisKA"/>
    <property type="match status" value="1"/>
</dbReference>
<dbReference type="OrthoDB" id="9813151at2"/>
<comment type="function">
    <text evidence="17">Member of the two-component regulatory system PhoR/PhoB involved in the phosphate regulon genes expression. PhoR may function as a membrane-associated protein kinase that phosphorylates PhoB in response to environmental signals.</text>
</comment>
<evidence type="ECO:0000256" key="16">
    <source>
        <dbReference type="ARBA" id="ARBA00023136"/>
    </source>
</evidence>
<name>A0A1Y3NUF4_9PSED</name>
<comment type="subcellular location">
    <subcellularLocation>
        <location evidence="2">Cell membrane</location>
    </subcellularLocation>
</comment>
<evidence type="ECO:0000256" key="2">
    <source>
        <dbReference type="ARBA" id="ARBA00004236"/>
    </source>
</evidence>
<evidence type="ECO:0000256" key="8">
    <source>
        <dbReference type="ARBA" id="ARBA00022592"/>
    </source>
</evidence>
<dbReference type="GO" id="GO:0005886">
    <property type="term" value="C:plasma membrane"/>
    <property type="evidence" value="ECO:0007669"/>
    <property type="project" value="UniProtKB-SubCell"/>
</dbReference>
<dbReference type="FunFam" id="1.10.287.130:FF:000001">
    <property type="entry name" value="Two-component sensor histidine kinase"/>
    <property type="match status" value="1"/>
</dbReference>
<dbReference type="AlphaFoldDB" id="A0A1Y3NUF4"/>
<evidence type="ECO:0000256" key="6">
    <source>
        <dbReference type="ARBA" id="ARBA00022475"/>
    </source>
</evidence>
<accession>A0A1Y3NUF4</accession>
<keyword evidence="6" id="KW-1003">Cell membrane</keyword>
<dbReference type="Pfam" id="PF00512">
    <property type="entry name" value="HisKA"/>
    <property type="match status" value="1"/>
</dbReference>
<keyword evidence="7" id="KW-0597">Phosphoprotein</keyword>
<dbReference type="EMBL" id="LOHF01000030">
    <property type="protein sequence ID" value="OUM71260.1"/>
    <property type="molecule type" value="Genomic_DNA"/>
</dbReference>
<evidence type="ECO:0000256" key="4">
    <source>
        <dbReference type="ARBA" id="ARBA00019665"/>
    </source>
</evidence>
<dbReference type="PANTHER" id="PTHR45453:SF1">
    <property type="entry name" value="PHOSPHATE REGULON SENSOR PROTEIN PHOR"/>
    <property type="match status" value="1"/>
</dbReference>
<evidence type="ECO:0000256" key="17">
    <source>
        <dbReference type="ARBA" id="ARBA00025207"/>
    </source>
</evidence>
<dbReference type="InterPro" id="IPR003661">
    <property type="entry name" value="HisK_dim/P_dom"/>
</dbReference>
<keyword evidence="12 20" id="KW-0418">Kinase</keyword>
<dbReference type="GO" id="GO:0005524">
    <property type="term" value="F:ATP binding"/>
    <property type="evidence" value="ECO:0007669"/>
    <property type="project" value="UniProtKB-KW"/>
</dbReference>
<dbReference type="InterPro" id="IPR050351">
    <property type="entry name" value="BphY/WalK/GraS-like"/>
</dbReference>